<sequence>MMTRVIYVESRVLQWPLPQSHGAPILLEVQEKMIFCHDFGKEVWQNDENGMRVDLKARGRSAFVHYARSAATPSIKVYISFAIEPWSVHCSPAQEGKAMSSVIATWWRHGQAIGDV</sequence>
<reference evidence="1" key="1">
    <citation type="submission" date="2022-05" db="EMBL/GenBank/DDBJ databases">
        <title>The Musa troglodytarum L. genome provides insights into the mechanism of non-climacteric behaviour and enrichment of carotenoids.</title>
        <authorList>
            <person name="Wang J."/>
        </authorList>
    </citation>
    <scope>NUCLEOTIDE SEQUENCE</scope>
    <source>
        <tissue evidence="1">Leaf</tissue>
    </source>
</reference>
<proteinExistence type="predicted"/>
<dbReference type="EMBL" id="CP097508">
    <property type="protein sequence ID" value="URE08639.1"/>
    <property type="molecule type" value="Genomic_DNA"/>
</dbReference>
<keyword evidence="2" id="KW-1185">Reference proteome</keyword>
<accession>A0A9E7G5B3</accession>
<dbReference type="Proteomes" id="UP001055439">
    <property type="component" value="Chromosome 6"/>
</dbReference>
<dbReference type="AlphaFoldDB" id="A0A9E7G5B3"/>
<gene>
    <name evidence="1" type="ORF">MUK42_34794</name>
</gene>
<evidence type="ECO:0000313" key="2">
    <source>
        <dbReference type="Proteomes" id="UP001055439"/>
    </source>
</evidence>
<name>A0A9E7G5B3_9LILI</name>
<evidence type="ECO:0000313" key="1">
    <source>
        <dbReference type="EMBL" id="URE08639.1"/>
    </source>
</evidence>
<protein>
    <submittedName>
        <fullName evidence="1">Uncharacterized protein</fullName>
    </submittedName>
</protein>
<organism evidence="1 2">
    <name type="scientific">Musa troglodytarum</name>
    <name type="common">fe'i banana</name>
    <dbReference type="NCBI Taxonomy" id="320322"/>
    <lineage>
        <taxon>Eukaryota</taxon>
        <taxon>Viridiplantae</taxon>
        <taxon>Streptophyta</taxon>
        <taxon>Embryophyta</taxon>
        <taxon>Tracheophyta</taxon>
        <taxon>Spermatophyta</taxon>
        <taxon>Magnoliopsida</taxon>
        <taxon>Liliopsida</taxon>
        <taxon>Zingiberales</taxon>
        <taxon>Musaceae</taxon>
        <taxon>Musa</taxon>
    </lineage>
</organism>